<feature type="non-terminal residue" evidence="8">
    <location>
        <position position="171"/>
    </location>
</feature>
<keyword evidence="2" id="KW-0677">Repeat</keyword>
<dbReference type="FunFam" id="4.10.1000.10:FF:000003">
    <property type="entry name" value="Zinc finger CCCH domain-containing protein"/>
    <property type="match status" value="1"/>
</dbReference>
<dbReference type="SMART" id="SM00356">
    <property type="entry name" value="ZnF_C3H1"/>
    <property type="match status" value="1"/>
</dbReference>
<evidence type="ECO:0000259" key="7">
    <source>
        <dbReference type="PROSITE" id="PS50103"/>
    </source>
</evidence>
<dbReference type="GO" id="GO:0051252">
    <property type="term" value="P:regulation of RNA metabolic process"/>
    <property type="evidence" value="ECO:0007669"/>
    <property type="project" value="UniProtKB-ARBA"/>
</dbReference>
<evidence type="ECO:0000256" key="2">
    <source>
        <dbReference type="ARBA" id="ARBA00022737"/>
    </source>
</evidence>
<feature type="domain" description="C3H1-type" evidence="7">
    <location>
        <begin position="108"/>
        <end position="136"/>
    </location>
</feature>
<dbReference type="PROSITE" id="PS50103">
    <property type="entry name" value="ZF_C3H1"/>
    <property type="match status" value="1"/>
</dbReference>
<dbReference type="AlphaFoldDB" id="A0A0H5RF24"/>
<accession>A0A0H5RF24</accession>
<dbReference type="GO" id="GO:0010468">
    <property type="term" value="P:regulation of gene expression"/>
    <property type="evidence" value="ECO:0007669"/>
    <property type="project" value="UniProtKB-ARBA"/>
</dbReference>
<keyword evidence="3 5" id="KW-0863">Zinc-finger</keyword>
<name>A0A0H5RF24_9EUKA</name>
<sequence>YLFDVPPSFCGSKHNLYLVYSSIFLGFRSAFSQFLSRDSPHFPTMMVYDDARLSPLLSQHLRTHALGSLFLGNPVAGRQPTRATIGRSPSPPSFSSSTKTDDSVRNPLFKTNFCREFTLTGSCPFREKCHFAHGDSELRPLPPAETSISQNLDSRQVGSLSEHVKTELCTV</sequence>
<evidence type="ECO:0000256" key="1">
    <source>
        <dbReference type="ARBA" id="ARBA00022723"/>
    </source>
</evidence>
<dbReference type="PANTHER" id="PTHR12547">
    <property type="entry name" value="CCCH ZINC FINGER/TIS11-RELATED"/>
    <property type="match status" value="1"/>
</dbReference>
<dbReference type="Pfam" id="PF00642">
    <property type="entry name" value="zf-CCCH"/>
    <property type="match status" value="1"/>
</dbReference>
<dbReference type="GO" id="GO:0003729">
    <property type="term" value="F:mRNA binding"/>
    <property type="evidence" value="ECO:0007669"/>
    <property type="project" value="InterPro"/>
</dbReference>
<feature type="zinc finger region" description="C3H1-type" evidence="5">
    <location>
        <begin position="108"/>
        <end position="136"/>
    </location>
</feature>
<evidence type="ECO:0000256" key="5">
    <source>
        <dbReference type="PROSITE-ProRule" id="PRU00723"/>
    </source>
</evidence>
<organism evidence="8">
    <name type="scientific">Spongospora subterranea</name>
    <dbReference type="NCBI Taxonomy" id="70186"/>
    <lineage>
        <taxon>Eukaryota</taxon>
        <taxon>Sar</taxon>
        <taxon>Rhizaria</taxon>
        <taxon>Endomyxa</taxon>
        <taxon>Phytomyxea</taxon>
        <taxon>Plasmodiophorida</taxon>
        <taxon>Plasmodiophoridae</taxon>
        <taxon>Spongospora</taxon>
    </lineage>
</organism>
<dbReference type="GO" id="GO:0008270">
    <property type="term" value="F:zinc ion binding"/>
    <property type="evidence" value="ECO:0007669"/>
    <property type="project" value="UniProtKB-KW"/>
</dbReference>
<dbReference type="SUPFAM" id="SSF90229">
    <property type="entry name" value="CCCH zinc finger"/>
    <property type="match status" value="1"/>
</dbReference>
<keyword evidence="1 5" id="KW-0479">Metal-binding</keyword>
<reference evidence="8" key="1">
    <citation type="submission" date="2015-04" db="EMBL/GenBank/DDBJ databases">
        <title>The genome sequence of the plant pathogenic Rhizarian Plasmodiophora brassicae reveals insights in its biotrophic life cycle and the origin of chitin synthesis.</title>
        <authorList>
            <person name="Schwelm A."/>
            <person name="Fogelqvist J."/>
            <person name="Knaust A."/>
            <person name="Julke S."/>
            <person name="Lilja T."/>
            <person name="Dhandapani V."/>
            <person name="Bonilla-Rosso G."/>
            <person name="Karlsson M."/>
            <person name="Shevchenko A."/>
            <person name="Choi S.R."/>
            <person name="Kim H.G."/>
            <person name="Park J.Y."/>
            <person name="Lim Y.P."/>
            <person name="Ludwig-Muller J."/>
            <person name="Dixelius C."/>
        </authorList>
    </citation>
    <scope>NUCLEOTIDE SEQUENCE</scope>
    <source>
        <tissue evidence="8">Potato root galls</tissue>
    </source>
</reference>
<feature type="region of interest" description="Disordered" evidence="6">
    <location>
        <begin position="80"/>
        <end position="102"/>
    </location>
</feature>
<feature type="non-terminal residue" evidence="8">
    <location>
        <position position="1"/>
    </location>
</feature>
<evidence type="ECO:0000256" key="3">
    <source>
        <dbReference type="ARBA" id="ARBA00022771"/>
    </source>
</evidence>
<dbReference type="InterPro" id="IPR045877">
    <property type="entry name" value="ZFP36-like"/>
</dbReference>
<protein>
    <recommendedName>
        <fullName evidence="7">C3H1-type domain-containing protein</fullName>
    </recommendedName>
</protein>
<dbReference type="InterPro" id="IPR000571">
    <property type="entry name" value="Znf_CCCH"/>
</dbReference>
<dbReference type="InterPro" id="IPR036855">
    <property type="entry name" value="Znf_CCCH_sf"/>
</dbReference>
<keyword evidence="4 5" id="KW-0862">Zinc</keyword>
<dbReference type="Gene3D" id="4.10.1000.10">
    <property type="entry name" value="Zinc finger, CCCH-type"/>
    <property type="match status" value="1"/>
</dbReference>
<evidence type="ECO:0000256" key="6">
    <source>
        <dbReference type="SAM" id="MobiDB-lite"/>
    </source>
</evidence>
<dbReference type="EMBL" id="HACM01012343">
    <property type="protein sequence ID" value="CRZ12785.1"/>
    <property type="molecule type" value="Transcribed_RNA"/>
</dbReference>
<proteinExistence type="predicted"/>
<evidence type="ECO:0000313" key="8">
    <source>
        <dbReference type="EMBL" id="CRZ12785.1"/>
    </source>
</evidence>
<evidence type="ECO:0000256" key="4">
    <source>
        <dbReference type="ARBA" id="ARBA00022833"/>
    </source>
</evidence>